<gene>
    <name evidence="2" type="ORF">FRACYDRAFT_231809</name>
</gene>
<evidence type="ECO:0000313" key="3">
    <source>
        <dbReference type="Proteomes" id="UP000095751"/>
    </source>
</evidence>
<dbReference type="InterPro" id="IPR036117">
    <property type="entry name" value="DhaL_dom_sf"/>
</dbReference>
<dbReference type="GO" id="GO:0006071">
    <property type="term" value="P:glycerol metabolic process"/>
    <property type="evidence" value="ECO:0007669"/>
    <property type="project" value="InterPro"/>
</dbReference>
<organism evidence="2 3">
    <name type="scientific">Fragilariopsis cylindrus CCMP1102</name>
    <dbReference type="NCBI Taxonomy" id="635003"/>
    <lineage>
        <taxon>Eukaryota</taxon>
        <taxon>Sar</taxon>
        <taxon>Stramenopiles</taxon>
        <taxon>Ochrophyta</taxon>
        <taxon>Bacillariophyta</taxon>
        <taxon>Bacillariophyceae</taxon>
        <taxon>Bacillariophycidae</taxon>
        <taxon>Bacillariales</taxon>
        <taxon>Bacillariaceae</taxon>
        <taxon>Fragilariopsis</taxon>
    </lineage>
</organism>
<reference evidence="2 3" key="1">
    <citation type="submission" date="2016-09" db="EMBL/GenBank/DDBJ databases">
        <title>Extensive genetic diversity and differential bi-allelic expression allows diatom success in the polar Southern Ocean.</title>
        <authorList>
            <consortium name="DOE Joint Genome Institute"/>
            <person name="Mock T."/>
            <person name="Otillar R.P."/>
            <person name="Strauss J."/>
            <person name="Dupont C."/>
            <person name="Frickenhaus S."/>
            <person name="Maumus F."/>
            <person name="Mcmullan M."/>
            <person name="Sanges R."/>
            <person name="Schmutz J."/>
            <person name="Toseland A."/>
            <person name="Valas R."/>
            <person name="Veluchamy A."/>
            <person name="Ward B.J."/>
            <person name="Allen A."/>
            <person name="Barry K."/>
            <person name="Falciatore A."/>
            <person name="Ferrante M."/>
            <person name="Fortunato A.E."/>
            <person name="Gloeckner G."/>
            <person name="Gruber A."/>
            <person name="Hipkin R."/>
            <person name="Janech M."/>
            <person name="Kroth P."/>
            <person name="Leese F."/>
            <person name="Lindquist E."/>
            <person name="Lyon B.R."/>
            <person name="Martin J."/>
            <person name="Mayer C."/>
            <person name="Parker M."/>
            <person name="Quesneville H."/>
            <person name="Raymond J."/>
            <person name="Uhlig C."/>
            <person name="Valentin K.U."/>
            <person name="Worden A.Z."/>
            <person name="Armbrust E.V."/>
            <person name="Bowler C."/>
            <person name="Green B."/>
            <person name="Moulton V."/>
            <person name="Van Oosterhout C."/>
            <person name="Grigoriev I."/>
        </authorList>
    </citation>
    <scope>NUCLEOTIDE SEQUENCE [LARGE SCALE GENOMIC DNA]</scope>
    <source>
        <strain evidence="2 3">CCMP1102</strain>
    </source>
</reference>
<protein>
    <recommendedName>
        <fullName evidence="1">DhaL domain-containing protein</fullName>
    </recommendedName>
</protein>
<accession>A0A1E7FU41</accession>
<dbReference type="SMART" id="SM01120">
    <property type="entry name" value="Dak2"/>
    <property type="match status" value="1"/>
</dbReference>
<dbReference type="PROSITE" id="PS51480">
    <property type="entry name" value="DHAL"/>
    <property type="match status" value="1"/>
</dbReference>
<evidence type="ECO:0000313" key="2">
    <source>
        <dbReference type="EMBL" id="OEU21668.1"/>
    </source>
</evidence>
<proteinExistence type="predicted"/>
<dbReference type="KEGG" id="fcy:FRACYDRAFT_231809"/>
<dbReference type="OrthoDB" id="10558866at2759"/>
<dbReference type="PANTHER" id="PTHR33434:SF2">
    <property type="entry name" value="FATTY ACID-BINDING PROTEIN TM_1468"/>
    <property type="match status" value="1"/>
</dbReference>
<dbReference type="InterPro" id="IPR050270">
    <property type="entry name" value="DegV_domain_contain"/>
</dbReference>
<dbReference type="Pfam" id="PF21645">
    <property type="entry name" value="FakA-like_M"/>
    <property type="match status" value="1"/>
</dbReference>
<name>A0A1E7FU41_9STRA</name>
<dbReference type="InterPro" id="IPR048394">
    <property type="entry name" value="FakA-like_M"/>
</dbReference>
<dbReference type="InterPro" id="IPR004007">
    <property type="entry name" value="DhaL_dom"/>
</dbReference>
<dbReference type="Pfam" id="PF02734">
    <property type="entry name" value="Dak2"/>
    <property type="match status" value="1"/>
</dbReference>
<dbReference type="GO" id="GO:0004371">
    <property type="term" value="F:glycerone kinase activity"/>
    <property type="evidence" value="ECO:0007669"/>
    <property type="project" value="InterPro"/>
</dbReference>
<dbReference type="AlphaFoldDB" id="A0A1E7FU41"/>
<dbReference type="InParanoid" id="A0A1E7FU41"/>
<evidence type="ECO:0000259" key="1">
    <source>
        <dbReference type="PROSITE" id="PS51480"/>
    </source>
</evidence>
<dbReference type="PANTHER" id="PTHR33434">
    <property type="entry name" value="DEGV DOMAIN-CONTAINING PROTEIN DR_1986-RELATED"/>
    <property type="match status" value="1"/>
</dbReference>
<dbReference type="Proteomes" id="UP000095751">
    <property type="component" value="Unassembled WGS sequence"/>
</dbReference>
<dbReference type="EMBL" id="KV784353">
    <property type="protein sequence ID" value="OEU21668.1"/>
    <property type="molecule type" value="Genomic_DNA"/>
</dbReference>
<dbReference type="SUPFAM" id="SSF101473">
    <property type="entry name" value="DhaL-like"/>
    <property type="match status" value="1"/>
</dbReference>
<keyword evidence="3" id="KW-1185">Reference proteome</keyword>
<sequence>MSSTSITASDDNHLVEKFAMLSSGEDVVGGDEVLGRRRSRASINFFQRETTKLASTTANPAPAAAGRRRNSFIGLDGKIQDDYIAKRASLNKPSKSLQTTVPLLADLTKAESITRIDGAILSQLLISGYARLNSKVDELNRINVYPIADGDTGANMKVCLKLPARNLILDPSSSILRVASNMAADVLLNGQGNSGTILSHFYVSLAEVIGDDYMSIDSDSLSINEFAQCLSKTGAKMKDAVSNPQEGTIISVSRDSCAQLWNFDKPSNHSNLKELLHAWNAIAQSELQKTPDQLIVNGVKVLEKAGVVDSGAAGFVYCIEGMLLAAEGKLLEAFDPNLFKTGVRNATGDDNDLAMIEDHNVCDSKYQFCTEAVILLKDGVTKKDVIDMIDTECKDIGDSVALVGAPAKEGGDMVKIHIHTNNPQDFFDKLKPYSRDPIYKKEKVEDMKIMRELEHGKEGKTLDLSQAKFTMVGMPIVLSPEKYSEEIFAFPIFVVPEDTGEPIDGRYTTDTEVLIALNQQRNKSTATKYSTATSSPMQMKIELLLAIAKGKPILVSVVSTNKKFSSFGRNVLQAIDMLDPEQKKLINVFVHGISDDILLLEAITCAKEGKDIDETIAICDDVGSRTYQCINFLSSVTRNKLKAWRPAMFPDEIIDGTYKVCGTPGCVRVDGCPADQRIFLSFAEIGMTDSMLNAFEVAVKHIKDGLQSGQKIGNVLIPCVGRPDTGHLLLKMIEEAGIKIIGTPRIYADGIFAVMSEWGAVTLKYKIVE</sequence>
<dbReference type="Gene3D" id="1.25.40.340">
    <property type="match status" value="1"/>
</dbReference>
<feature type="domain" description="DhaL" evidence="1">
    <location>
        <begin position="119"/>
        <end position="324"/>
    </location>
</feature>